<protein>
    <recommendedName>
        <fullName evidence="8 9">Xylulose kinase</fullName>
        <shortName evidence="8 9">Xylulokinase</shortName>
        <ecNumber evidence="8 9">2.7.1.17</ecNumber>
    </recommendedName>
</protein>
<dbReference type="SUPFAM" id="SSF53067">
    <property type="entry name" value="Actin-like ATPase domain"/>
    <property type="match status" value="2"/>
</dbReference>
<comment type="similarity">
    <text evidence="1 8 9">Belongs to the FGGY kinase family.</text>
</comment>
<keyword evidence="2 8" id="KW-0859">Xylose metabolism</keyword>
<feature type="domain" description="Carbohydrate kinase FGGY N-terminal" evidence="10">
    <location>
        <begin position="5"/>
        <end position="235"/>
    </location>
</feature>
<dbReference type="EMBL" id="CADCVP010000183">
    <property type="protein sequence ID" value="CAA9498236.1"/>
    <property type="molecule type" value="Genomic_DNA"/>
</dbReference>
<evidence type="ECO:0000256" key="6">
    <source>
        <dbReference type="ARBA" id="ARBA00022840"/>
    </source>
</evidence>
<dbReference type="InterPro" id="IPR018484">
    <property type="entry name" value="FGGY_N"/>
</dbReference>
<feature type="domain" description="Carbohydrate kinase FGGY C-terminal" evidence="11">
    <location>
        <begin position="246"/>
        <end position="430"/>
    </location>
</feature>
<evidence type="ECO:0000259" key="10">
    <source>
        <dbReference type="Pfam" id="PF00370"/>
    </source>
</evidence>
<dbReference type="InterPro" id="IPR000577">
    <property type="entry name" value="Carb_kinase_FGGY"/>
</dbReference>
<dbReference type="GO" id="GO:0042732">
    <property type="term" value="P:D-xylose metabolic process"/>
    <property type="evidence" value="ECO:0007669"/>
    <property type="project" value="UniProtKB-KW"/>
</dbReference>
<keyword evidence="7 8" id="KW-0119">Carbohydrate metabolism</keyword>
<comment type="function">
    <text evidence="8">Catalyzes the phosphorylation of D-xylulose to D-xylulose 5-phosphate.</text>
</comment>
<dbReference type="InterPro" id="IPR018485">
    <property type="entry name" value="FGGY_C"/>
</dbReference>
<dbReference type="PANTHER" id="PTHR43095:SF5">
    <property type="entry name" value="XYLULOSE KINASE"/>
    <property type="match status" value="1"/>
</dbReference>
<keyword evidence="5 8" id="KW-0418">Kinase</keyword>
<keyword evidence="6 8" id="KW-0067">ATP-binding</keyword>
<dbReference type="Pfam" id="PF00370">
    <property type="entry name" value="FGGY_N"/>
    <property type="match status" value="1"/>
</dbReference>
<dbReference type="InterPro" id="IPR018483">
    <property type="entry name" value="Carb_kinase_FGGY_CS"/>
</dbReference>
<evidence type="ECO:0000256" key="7">
    <source>
        <dbReference type="ARBA" id="ARBA00023277"/>
    </source>
</evidence>
<dbReference type="PIRSF" id="PIRSF000538">
    <property type="entry name" value="GlpK"/>
    <property type="match status" value="1"/>
</dbReference>
<dbReference type="InterPro" id="IPR006000">
    <property type="entry name" value="Xylulokinase"/>
</dbReference>
<accession>A0A6J4SFV7</accession>
<dbReference type="PROSITE" id="PS00933">
    <property type="entry name" value="FGGY_KINASES_1"/>
    <property type="match status" value="1"/>
</dbReference>
<sequence>MSPAVIGLDVGTSATKGIALDSDGTVLARAEVPYPLSTPRPGWSEQDPEDWWRASEAVLAQLRRETGEPAGIGLSGQMHGLVALDSADRVLRPAILWNDQRTAAECDRIEQTLGAERLIELTGNRALTGFTAPKLLWIRENEPQIHERIAHLLLPKDYVRLRRPGEPPTAPAAPPGPLGRYGAARRWSDEVLAGLAVDAAWLPRVLESPEPSGTTRTGAIPVAAGAGDQAAGALGVGVVRPGEALSVVLGTSGVVFAATDGFAPDPHGRVHAFAHAVPGAWHTMGVVLSAAGSLSWLRDAIAPDSGFADLVTAAESWPPGTENLRFLPYLAGERTPHADPDARGAFTGLSLRHDRGALVRAVLEGVAFALRDALDLVGADPGVVGRVSGGGARSELWLRILASVLEIELERPAADEGAAFGAALLGGVAAGVWADAREAVAATVRPAGARVEPVPAWVNPYREAHARYRGLYPALRDARPLSGDS</sequence>
<proteinExistence type="inferred from homology"/>
<dbReference type="GO" id="GO:0004856">
    <property type="term" value="F:D-xylulokinase activity"/>
    <property type="evidence" value="ECO:0007669"/>
    <property type="project" value="UniProtKB-UniRule"/>
</dbReference>
<comment type="catalytic activity">
    <reaction evidence="8 9">
        <text>D-xylulose + ATP = D-xylulose 5-phosphate + ADP + H(+)</text>
        <dbReference type="Rhea" id="RHEA:10964"/>
        <dbReference type="ChEBI" id="CHEBI:15378"/>
        <dbReference type="ChEBI" id="CHEBI:17140"/>
        <dbReference type="ChEBI" id="CHEBI:30616"/>
        <dbReference type="ChEBI" id="CHEBI:57737"/>
        <dbReference type="ChEBI" id="CHEBI:456216"/>
        <dbReference type="EC" id="2.7.1.17"/>
    </reaction>
</comment>
<dbReference type="NCBIfam" id="TIGR01312">
    <property type="entry name" value="XylB"/>
    <property type="match status" value="1"/>
</dbReference>
<evidence type="ECO:0000259" key="11">
    <source>
        <dbReference type="Pfam" id="PF02782"/>
    </source>
</evidence>
<organism evidence="12">
    <name type="scientific">uncultured Solirubrobacteraceae bacterium</name>
    <dbReference type="NCBI Taxonomy" id="1162706"/>
    <lineage>
        <taxon>Bacteria</taxon>
        <taxon>Bacillati</taxon>
        <taxon>Actinomycetota</taxon>
        <taxon>Thermoleophilia</taxon>
        <taxon>Solirubrobacterales</taxon>
        <taxon>Solirubrobacteraceae</taxon>
        <taxon>environmental samples</taxon>
    </lineage>
</organism>
<keyword evidence="4 8" id="KW-0547">Nucleotide-binding</keyword>
<dbReference type="InterPro" id="IPR043129">
    <property type="entry name" value="ATPase_NBD"/>
</dbReference>
<evidence type="ECO:0000313" key="12">
    <source>
        <dbReference type="EMBL" id="CAA9498236.1"/>
    </source>
</evidence>
<dbReference type="HAMAP" id="MF_02220">
    <property type="entry name" value="XylB"/>
    <property type="match status" value="1"/>
</dbReference>
<dbReference type="Pfam" id="PF02782">
    <property type="entry name" value="FGGY_C"/>
    <property type="match status" value="1"/>
</dbReference>
<dbReference type="GO" id="GO:0005998">
    <property type="term" value="P:xylulose catabolic process"/>
    <property type="evidence" value="ECO:0007669"/>
    <property type="project" value="UniProtKB-UniRule"/>
</dbReference>
<dbReference type="PANTHER" id="PTHR43095">
    <property type="entry name" value="SUGAR KINASE"/>
    <property type="match status" value="1"/>
</dbReference>
<evidence type="ECO:0000256" key="1">
    <source>
        <dbReference type="ARBA" id="ARBA00009156"/>
    </source>
</evidence>
<dbReference type="AlphaFoldDB" id="A0A6J4SFV7"/>
<dbReference type="InterPro" id="IPR050406">
    <property type="entry name" value="FGGY_Carb_Kinase"/>
</dbReference>
<evidence type="ECO:0000256" key="8">
    <source>
        <dbReference type="HAMAP-Rule" id="MF_02220"/>
    </source>
</evidence>
<dbReference type="CDD" id="cd07808">
    <property type="entry name" value="ASKHA_NBD_FGGY_EcXK-like"/>
    <property type="match status" value="1"/>
</dbReference>
<evidence type="ECO:0000256" key="3">
    <source>
        <dbReference type="ARBA" id="ARBA00022679"/>
    </source>
</evidence>
<gene>
    <name evidence="8 9" type="primary">xylB</name>
    <name evidence="12" type="ORF">AVDCRST_MAG69-1730</name>
</gene>
<feature type="binding site" evidence="8">
    <location>
        <begin position="78"/>
        <end position="79"/>
    </location>
    <ligand>
        <name>substrate</name>
    </ligand>
</feature>
<name>A0A6J4SFV7_9ACTN</name>
<keyword evidence="3 8" id="KW-0808">Transferase</keyword>
<dbReference type="GO" id="GO:0005524">
    <property type="term" value="F:ATP binding"/>
    <property type="evidence" value="ECO:0007669"/>
    <property type="project" value="UniProtKB-UniRule"/>
</dbReference>
<reference evidence="12" key="1">
    <citation type="submission" date="2020-02" db="EMBL/GenBank/DDBJ databases">
        <authorList>
            <person name="Meier V. D."/>
        </authorList>
    </citation>
    <scope>NUCLEOTIDE SEQUENCE</scope>
    <source>
        <strain evidence="12">AVDCRST_MAG69</strain>
    </source>
</reference>
<feature type="site" description="Important for activity" evidence="8">
    <location>
        <position position="9"/>
    </location>
</feature>
<dbReference type="EC" id="2.7.1.17" evidence="8 9"/>
<evidence type="ECO:0000256" key="5">
    <source>
        <dbReference type="ARBA" id="ARBA00022777"/>
    </source>
</evidence>
<evidence type="ECO:0000256" key="9">
    <source>
        <dbReference type="RuleBase" id="RU364073"/>
    </source>
</evidence>
<feature type="active site" description="Proton acceptor" evidence="8">
    <location>
        <position position="228"/>
    </location>
</feature>
<evidence type="ECO:0000256" key="4">
    <source>
        <dbReference type="ARBA" id="ARBA00022741"/>
    </source>
</evidence>
<dbReference type="Gene3D" id="3.30.420.40">
    <property type="match status" value="2"/>
</dbReference>
<evidence type="ECO:0000256" key="2">
    <source>
        <dbReference type="ARBA" id="ARBA00022629"/>
    </source>
</evidence>